<keyword evidence="2 5" id="KW-0067">ATP-binding</keyword>
<dbReference type="Proteomes" id="UP001418444">
    <property type="component" value="Unassembled WGS sequence"/>
</dbReference>
<evidence type="ECO:0000256" key="3">
    <source>
        <dbReference type="SAM" id="MobiDB-lite"/>
    </source>
</evidence>
<sequence>MVTPVSAQGLHVRDLVVAHGRRRRPVLDGVRLDLDPGRVLAVIGPNGGGKSTLLKAVLGITPPRRGAILVDGVQTRGMAPAARARLLGYVPQSESVPGSGLTVADAIALGLPRGVRGPAALERIVSAADRVGIGTRLDDALADLSGGQRQRALIARALVTGAPYLLLDEPVANLDLRYQLQIMGILGELADAGAGVLVVLHDLNLASAHCDDVALVHAGRIEQLGPPREAITEELVRTLYGPVARLTEIDGDRYLLPQRTRTAEPRPPGGGRERSRS</sequence>
<evidence type="ECO:0000256" key="1">
    <source>
        <dbReference type="ARBA" id="ARBA00022741"/>
    </source>
</evidence>
<dbReference type="InterPro" id="IPR003593">
    <property type="entry name" value="AAA+_ATPase"/>
</dbReference>
<comment type="caution">
    <text evidence="5">The sequence shown here is derived from an EMBL/GenBank/DDBJ whole genome shotgun (WGS) entry which is preliminary data.</text>
</comment>
<evidence type="ECO:0000313" key="5">
    <source>
        <dbReference type="EMBL" id="GAA3955752.1"/>
    </source>
</evidence>
<reference evidence="6" key="1">
    <citation type="journal article" date="2019" name="Int. J. Syst. Evol. Microbiol.">
        <title>The Global Catalogue of Microorganisms (GCM) 10K type strain sequencing project: providing services to taxonomists for standard genome sequencing and annotation.</title>
        <authorList>
            <consortium name="The Broad Institute Genomics Platform"/>
            <consortium name="The Broad Institute Genome Sequencing Center for Infectious Disease"/>
            <person name="Wu L."/>
            <person name="Ma J."/>
        </authorList>
    </citation>
    <scope>NUCLEOTIDE SEQUENCE [LARGE SCALE GENOMIC DNA]</scope>
    <source>
        <strain evidence="6">JCM 16923</strain>
    </source>
</reference>
<organism evidence="5 6">
    <name type="scientific">Gordonia caeni</name>
    <dbReference type="NCBI Taxonomy" id="1007097"/>
    <lineage>
        <taxon>Bacteria</taxon>
        <taxon>Bacillati</taxon>
        <taxon>Actinomycetota</taxon>
        <taxon>Actinomycetes</taxon>
        <taxon>Mycobacteriales</taxon>
        <taxon>Gordoniaceae</taxon>
        <taxon>Gordonia</taxon>
    </lineage>
</organism>
<dbReference type="Gene3D" id="3.40.50.300">
    <property type="entry name" value="P-loop containing nucleotide triphosphate hydrolases"/>
    <property type="match status" value="1"/>
</dbReference>
<keyword evidence="6" id="KW-1185">Reference proteome</keyword>
<dbReference type="InterPro" id="IPR003439">
    <property type="entry name" value="ABC_transporter-like_ATP-bd"/>
</dbReference>
<dbReference type="GO" id="GO:0005524">
    <property type="term" value="F:ATP binding"/>
    <property type="evidence" value="ECO:0007669"/>
    <property type="project" value="UniProtKB-KW"/>
</dbReference>
<feature type="domain" description="ABC transporter" evidence="4">
    <location>
        <begin position="10"/>
        <end position="243"/>
    </location>
</feature>
<dbReference type="PANTHER" id="PTHR42794">
    <property type="entry name" value="HEMIN IMPORT ATP-BINDING PROTEIN HMUV"/>
    <property type="match status" value="1"/>
</dbReference>
<feature type="region of interest" description="Disordered" evidence="3">
    <location>
        <begin position="255"/>
        <end position="277"/>
    </location>
</feature>
<dbReference type="SUPFAM" id="SSF52540">
    <property type="entry name" value="P-loop containing nucleoside triphosphate hydrolases"/>
    <property type="match status" value="1"/>
</dbReference>
<evidence type="ECO:0000259" key="4">
    <source>
        <dbReference type="PROSITE" id="PS50893"/>
    </source>
</evidence>
<protein>
    <submittedName>
        <fullName evidence="5">ABC transporter ATP-binding protein</fullName>
    </submittedName>
</protein>
<dbReference type="PROSITE" id="PS50893">
    <property type="entry name" value="ABC_TRANSPORTER_2"/>
    <property type="match status" value="1"/>
</dbReference>
<dbReference type="PANTHER" id="PTHR42794:SF2">
    <property type="entry name" value="ABC TRANSPORTER ATP-BINDING PROTEIN"/>
    <property type="match status" value="1"/>
</dbReference>
<dbReference type="Pfam" id="PF00005">
    <property type="entry name" value="ABC_tran"/>
    <property type="match status" value="1"/>
</dbReference>
<accession>A0ABP7NWU7</accession>
<gene>
    <name evidence="5" type="ORF">GCM10022231_13030</name>
</gene>
<name>A0ABP7NWU7_9ACTN</name>
<dbReference type="InterPro" id="IPR017871">
    <property type="entry name" value="ABC_transporter-like_CS"/>
</dbReference>
<keyword evidence="1" id="KW-0547">Nucleotide-binding</keyword>
<dbReference type="CDD" id="cd03214">
    <property type="entry name" value="ABC_Iron-Siderophores_B12_Hemin"/>
    <property type="match status" value="1"/>
</dbReference>
<dbReference type="EMBL" id="BAAAZW010000003">
    <property type="protein sequence ID" value="GAA3955752.1"/>
    <property type="molecule type" value="Genomic_DNA"/>
</dbReference>
<evidence type="ECO:0000313" key="6">
    <source>
        <dbReference type="Proteomes" id="UP001418444"/>
    </source>
</evidence>
<dbReference type="PROSITE" id="PS00211">
    <property type="entry name" value="ABC_TRANSPORTER_1"/>
    <property type="match status" value="1"/>
</dbReference>
<evidence type="ECO:0000256" key="2">
    <source>
        <dbReference type="ARBA" id="ARBA00022840"/>
    </source>
</evidence>
<dbReference type="InterPro" id="IPR027417">
    <property type="entry name" value="P-loop_NTPase"/>
</dbReference>
<dbReference type="SMART" id="SM00382">
    <property type="entry name" value="AAA"/>
    <property type="match status" value="1"/>
</dbReference>
<proteinExistence type="predicted"/>